<dbReference type="AlphaFoldDB" id="A0A507F8V5"/>
<evidence type="ECO:0000313" key="3">
    <source>
        <dbReference type="Proteomes" id="UP000320333"/>
    </source>
</evidence>
<evidence type="ECO:0000313" key="2">
    <source>
        <dbReference type="EMBL" id="TPX72574.1"/>
    </source>
</evidence>
<reference evidence="2 3" key="1">
    <citation type="journal article" date="2019" name="Sci. Rep.">
        <title>Comparative genomics of chytrid fungi reveal insights into the obligate biotrophic and pathogenic lifestyle of Synchytrium endobioticum.</title>
        <authorList>
            <person name="van de Vossenberg B.T.L.H."/>
            <person name="Warris S."/>
            <person name="Nguyen H.D.T."/>
            <person name="van Gent-Pelzer M.P.E."/>
            <person name="Joly D.L."/>
            <person name="van de Geest H.C."/>
            <person name="Bonants P.J.M."/>
            <person name="Smith D.S."/>
            <person name="Levesque C.A."/>
            <person name="van der Lee T.A.J."/>
        </authorList>
    </citation>
    <scope>NUCLEOTIDE SEQUENCE [LARGE SCALE GENOMIC DNA]</scope>
    <source>
        <strain evidence="2 3">CBS 675.73</strain>
    </source>
</reference>
<dbReference type="Proteomes" id="UP000320333">
    <property type="component" value="Unassembled WGS sequence"/>
</dbReference>
<comment type="caution">
    <text evidence="2">The sequence shown here is derived from an EMBL/GenBank/DDBJ whole genome shotgun (WGS) entry which is preliminary data.</text>
</comment>
<accession>A0A507F8V5</accession>
<keyword evidence="1" id="KW-0812">Transmembrane</keyword>
<dbReference type="OrthoDB" id="2110831at2759"/>
<gene>
    <name evidence="2" type="ORF">CcCBS67573_g05749</name>
</gene>
<evidence type="ECO:0000256" key="1">
    <source>
        <dbReference type="SAM" id="Phobius"/>
    </source>
</evidence>
<proteinExistence type="predicted"/>
<keyword evidence="3" id="KW-1185">Reference proteome</keyword>
<feature type="transmembrane region" description="Helical" evidence="1">
    <location>
        <begin position="67"/>
        <end position="88"/>
    </location>
</feature>
<sequence>MGFLGSVCNLVKALTILCELPPKPDAPAPELNGGLTAYFKSFNDADINSGASLPLMGNGLPLVYQPLFAYLVCVLVPGIAVMVLIITGRDQSQKWNLRPLKK</sequence>
<keyword evidence="1" id="KW-0472">Membrane</keyword>
<name>A0A507F8V5_9FUNG</name>
<keyword evidence="1" id="KW-1133">Transmembrane helix</keyword>
<dbReference type="EMBL" id="QEAP01000217">
    <property type="protein sequence ID" value="TPX72574.1"/>
    <property type="molecule type" value="Genomic_DNA"/>
</dbReference>
<organism evidence="2 3">
    <name type="scientific">Chytriomyces confervae</name>
    <dbReference type="NCBI Taxonomy" id="246404"/>
    <lineage>
        <taxon>Eukaryota</taxon>
        <taxon>Fungi</taxon>
        <taxon>Fungi incertae sedis</taxon>
        <taxon>Chytridiomycota</taxon>
        <taxon>Chytridiomycota incertae sedis</taxon>
        <taxon>Chytridiomycetes</taxon>
        <taxon>Chytridiales</taxon>
        <taxon>Chytriomycetaceae</taxon>
        <taxon>Chytriomyces</taxon>
    </lineage>
</organism>
<protein>
    <submittedName>
        <fullName evidence="2">Uncharacterized protein</fullName>
    </submittedName>
</protein>